<accession>A0A0F9BET1</accession>
<evidence type="ECO:0000256" key="3">
    <source>
        <dbReference type="ARBA" id="ARBA00022553"/>
    </source>
</evidence>
<dbReference type="GO" id="GO:0046872">
    <property type="term" value="F:metal ion binding"/>
    <property type="evidence" value="ECO:0007669"/>
    <property type="project" value="UniProtKB-KW"/>
</dbReference>
<evidence type="ECO:0000313" key="8">
    <source>
        <dbReference type="EMBL" id="KKK89164.1"/>
    </source>
</evidence>
<comment type="similarity">
    <text evidence="2">Belongs to the phosphohexose mutase family.</text>
</comment>
<evidence type="ECO:0000256" key="1">
    <source>
        <dbReference type="ARBA" id="ARBA00001946"/>
    </source>
</evidence>
<evidence type="ECO:0000256" key="4">
    <source>
        <dbReference type="ARBA" id="ARBA00022723"/>
    </source>
</evidence>
<feature type="domain" description="Alpha-D-phosphohexomutase alpha/beta/alpha" evidence="7">
    <location>
        <begin position="2"/>
        <end position="58"/>
    </location>
</feature>
<dbReference type="EMBL" id="LAZR01049641">
    <property type="protein sequence ID" value="KKK89164.1"/>
    <property type="molecule type" value="Genomic_DNA"/>
</dbReference>
<keyword evidence="5" id="KW-0460">Magnesium</keyword>
<protein>
    <recommendedName>
        <fullName evidence="7">Alpha-D-phosphohexomutase alpha/beta/alpha domain-containing protein</fullName>
    </recommendedName>
</protein>
<dbReference type="GO" id="GO:0016868">
    <property type="term" value="F:intramolecular phosphotransferase activity"/>
    <property type="evidence" value="ECO:0007669"/>
    <property type="project" value="InterPro"/>
</dbReference>
<dbReference type="PANTHER" id="PTHR43771:SF1">
    <property type="entry name" value="PHOSPHOMANNOMUTASE"/>
    <property type="match status" value="1"/>
</dbReference>
<dbReference type="AlphaFoldDB" id="A0A0F9BET1"/>
<evidence type="ECO:0000256" key="6">
    <source>
        <dbReference type="ARBA" id="ARBA00023235"/>
    </source>
</evidence>
<keyword evidence="3" id="KW-0597">Phosphoprotein</keyword>
<organism evidence="8">
    <name type="scientific">marine sediment metagenome</name>
    <dbReference type="NCBI Taxonomy" id="412755"/>
    <lineage>
        <taxon>unclassified sequences</taxon>
        <taxon>metagenomes</taxon>
        <taxon>ecological metagenomes</taxon>
    </lineage>
</organism>
<gene>
    <name evidence="8" type="ORF">LCGC14_2735880</name>
</gene>
<dbReference type="Pfam" id="PF02878">
    <property type="entry name" value="PGM_PMM_I"/>
    <property type="match status" value="1"/>
</dbReference>
<sequence>MSIFKSYDIRGIYNEEWNKELAYRIGFFLPSLLKADEILIGRDIRESSDEIFSYLSKGI</sequence>
<reference evidence="8" key="1">
    <citation type="journal article" date="2015" name="Nature">
        <title>Complex archaea that bridge the gap between prokaryotes and eukaryotes.</title>
        <authorList>
            <person name="Spang A."/>
            <person name="Saw J.H."/>
            <person name="Jorgensen S.L."/>
            <person name="Zaremba-Niedzwiedzka K."/>
            <person name="Martijn J."/>
            <person name="Lind A.E."/>
            <person name="van Eijk R."/>
            <person name="Schleper C."/>
            <person name="Guy L."/>
            <person name="Ettema T.J."/>
        </authorList>
    </citation>
    <scope>NUCLEOTIDE SEQUENCE</scope>
</reference>
<dbReference type="InterPro" id="IPR016055">
    <property type="entry name" value="A-D-PHexomutase_a/b/a-I/II/III"/>
</dbReference>
<name>A0A0F9BET1_9ZZZZ</name>
<dbReference type="Gene3D" id="3.40.120.10">
    <property type="entry name" value="Alpha-D-Glucose-1,6-Bisphosphate, subunit A, domain 3"/>
    <property type="match status" value="1"/>
</dbReference>
<feature type="non-terminal residue" evidence="8">
    <location>
        <position position="59"/>
    </location>
</feature>
<dbReference type="InterPro" id="IPR005844">
    <property type="entry name" value="A-D-PHexomutase_a/b/a-I"/>
</dbReference>
<evidence type="ECO:0000256" key="5">
    <source>
        <dbReference type="ARBA" id="ARBA00022842"/>
    </source>
</evidence>
<evidence type="ECO:0000256" key="2">
    <source>
        <dbReference type="ARBA" id="ARBA00010231"/>
    </source>
</evidence>
<proteinExistence type="inferred from homology"/>
<dbReference type="GO" id="GO:0005975">
    <property type="term" value="P:carbohydrate metabolic process"/>
    <property type="evidence" value="ECO:0007669"/>
    <property type="project" value="InterPro"/>
</dbReference>
<evidence type="ECO:0000259" key="7">
    <source>
        <dbReference type="Pfam" id="PF02878"/>
    </source>
</evidence>
<comment type="caution">
    <text evidence="8">The sequence shown here is derived from an EMBL/GenBank/DDBJ whole genome shotgun (WGS) entry which is preliminary data.</text>
</comment>
<keyword evidence="4" id="KW-0479">Metal-binding</keyword>
<comment type="cofactor">
    <cofactor evidence="1">
        <name>Mg(2+)</name>
        <dbReference type="ChEBI" id="CHEBI:18420"/>
    </cofactor>
</comment>
<dbReference type="PANTHER" id="PTHR43771">
    <property type="entry name" value="PHOSPHOMANNOMUTASE"/>
    <property type="match status" value="1"/>
</dbReference>
<keyword evidence="6" id="KW-0413">Isomerase</keyword>
<dbReference type="SUPFAM" id="SSF53738">
    <property type="entry name" value="Phosphoglucomutase, first 3 domains"/>
    <property type="match status" value="1"/>
</dbReference>